<sequence length="79" mass="8441">DRPSLRKGHHRKICVEVDITALWVDVVVTAGNDVVRGKGGVDGTVHRVAGPRLLQECATLGGYQTGSAKITDAYNLPCQ</sequence>
<organism evidence="2 3">
    <name type="scientific">Cladophialophora psammophila CBS 110553</name>
    <dbReference type="NCBI Taxonomy" id="1182543"/>
    <lineage>
        <taxon>Eukaryota</taxon>
        <taxon>Fungi</taxon>
        <taxon>Dikarya</taxon>
        <taxon>Ascomycota</taxon>
        <taxon>Pezizomycotina</taxon>
        <taxon>Eurotiomycetes</taxon>
        <taxon>Chaetothyriomycetidae</taxon>
        <taxon>Chaetothyriales</taxon>
        <taxon>Herpotrichiellaceae</taxon>
        <taxon>Cladophialophora</taxon>
    </lineage>
</organism>
<evidence type="ECO:0000313" key="3">
    <source>
        <dbReference type="Proteomes" id="UP000019471"/>
    </source>
</evidence>
<dbReference type="RefSeq" id="XP_007744910.1">
    <property type="nucleotide sequence ID" value="XM_007746720.1"/>
</dbReference>
<comment type="caution">
    <text evidence="2">The sequence shown here is derived from an EMBL/GenBank/DDBJ whole genome shotgun (WGS) entry which is preliminary data.</text>
</comment>
<gene>
    <name evidence="2" type="ORF">A1O5_06125</name>
</gene>
<dbReference type="InterPro" id="IPR002589">
    <property type="entry name" value="Macro_dom"/>
</dbReference>
<dbReference type="PANTHER" id="PTHR11106:SF27">
    <property type="entry name" value="MACRO DOMAIN-CONTAINING PROTEIN"/>
    <property type="match status" value="1"/>
</dbReference>
<dbReference type="HOGENOM" id="CLU_2612435_0_0_1"/>
<dbReference type="InterPro" id="IPR043472">
    <property type="entry name" value="Macro_dom-like"/>
</dbReference>
<dbReference type="Proteomes" id="UP000019471">
    <property type="component" value="Unassembled WGS sequence"/>
</dbReference>
<dbReference type="STRING" id="1182543.W9X2G2"/>
<dbReference type="AlphaFoldDB" id="W9X2G2"/>
<evidence type="ECO:0000313" key="2">
    <source>
        <dbReference type="EMBL" id="EXJ71131.1"/>
    </source>
</evidence>
<evidence type="ECO:0000259" key="1">
    <source>
        <dbReference type="PROSITE" id="PS51154"/>
    </source>
</evidence>
<feature type="non-terminal residue" evidence="2">
    <location>
        <position position="1"/>
    </location>
</feature>
<dbReference type="eggNOG" id="KOG2633">
    <property type="taxonomic scope" value="Eukaryota"/>
</dbReference>
<feature type="domain" description="Macro" evidence="1">
    <location>
        <begin position="1"/>
        <end position="79"/>
    </location>
</feature>
<dbReference type="EMBL" id="AMGX01000008">
    <property type="protein sequence ID" value="EXJ71131.1"/>
    <property type="molecule type" value="Genomic_DNA"/>
</dbReference>
<feature type="non-terminal residue" evidence="2">
    <location>
        <position position="79"/>
    </location>
</feature>
<reference evidence="2 3" key="1">
    <citation type="submission" date="2013-03" db="EMBL/GenBank/DDBJ databases">
        <title>The Genome Sequence of Cladophialophora psammophila CBS 110553.</title>
        <authorList>
            <consortium name="The Broad Institute Genomics Platform"/>
            <person name="Cuomo C."/>
            <person name="de Hoog S."/>
            <person name="Gorbushina A."/>
            <person name="Walker B."/>
            <person name="Young S.K."/>
            <person name="Zeng Q."/>
            <person name="Gargeya S."/>
            <person name="Fitzgerald M."/>
            <person name="Haas B."/>
            <person name="Abouelleil A."/>
            <person name="Allen A.W."/>
            <person name="Alvarado L."/>
            <person name="Arachchi H.M."/>
            <person name="Berlin A.M."/>
            <person name="Chapman S.B."/>
            <person name="Gainer-Dewar J."/>
            <person name="Goldberg J."/>
            <person name="Griggs A."/>
            <person name="Gujja S."/>
            <person name="Hansen M."/>
            <person name="Howarth C."/>
            <person name="Imamovic A."/>
            <person name="Ireland A."/>
            <person name="Larimer J."/>
            <person name="McCowan C."/>
            <person name="Murphy C."/>
            <person name="Pearson M."/>
            <person name="Poon T.W."/>
            <person name="Priest M."/>
            <person name="Roberts A."/>
            <person name="Saif S."/>
            <person name="Shea T."/>
            <person name="Sisk P."/>
            <person name="Sykes S."/>
            <person name="Wortman J."/>
            <person name="Nusbaum C."/>
            <person name="Birren B."/>
        </authorList>
    </citation>
    <scope>NUCLEOTIDE SEQUENCE [LARGE SCALE GENOMIC DNA]</scope>
    <source>
        <strain evidence="2 3">CBS 110553</strain>
    </source>
</reference>
<dbReference type="GeneID" id="19190837"/>
<dbReference type="PANTHER" id="PTHR11106">
    <property type="entry name" value="GANGLIOSIDE INDUCED DIFFERENTIATION ASSOCIATED PROTEIN 2-RELATED"/>
    <property type="match status" value="1"/>
</dbReference>
<protein>
    <recommendedName>
        <fullName evidence="1">Macro domain-containing protein</fullName>
    </recommendedName>
</protein>
<proteinExistence type="predicted"/>
<dbReference type="SUPFAM" id="SSF52949">
    <property type="entry name" value="Macro domain-like"/>
    <property type="match status" value="1"/>
</dbReference>
<accession>W9X2G2</accession>
<dbReference type="PROSITE" id="PS51154">
    <property type="entry name" value="MACRO"/>
    <property type="match status" value="1"/>
</dbReference>
<name>W9X2G2_9EURO</name>
<dbReference type="Pfam" id="PF01661">
    <property type="entry name" value="Macro"/>
    <property type="match status" value="1"/>
</dbReference>
<dbReference type="OrthoDB" id="6077599at2759"/>
<keyword evidence="3" id="KW-1185">Reference proteome</keyword>
<dbReference type="Gene3D" id="3.40.220.10">
    <property type="entry name" value="Leucine Aminopeptidase, subunit E, domain 1"/>
    <property type="match status" value="1"/>
</dbReference>